<evidence type="ECO:0000256" key="5">
    <source>
        <dbReference type="PROSITE-ProRule" id="PRU00500"/>
    </source>
</evidence>
<dbReference type="Proteomes" id="UP000085678">
    <property type="component" value="Unplaced"/>
</dbReference>
<keyword evidence="7" id="KW-0472">Membrane</keyword>
<organism evidence="10 11">
    <name type="scientific">Lingula anatina</name>
    <name type="common">Brachiopod</name>
    <name type="synonym">Lingula unguis</name>
    <dbReference type="NCBI Taxonomy" id="7574"/>
    <lineage>
        <taxon>Eukaryota</taxon>
        <taxon>Metazoa</taxon>
        <taxon>Spiralia</taxon>
        <taxon>Lophotrochozoa</taxon>
        <taxon>Brachiopoda</taxon>
        <taxon>Linguliformea</taxon>
        <taxon>Lingulata</taxon>
        <taxon>Lingulida</taxon>
        <taxon>Linguloidea</taxon>
        <taxon>Lingulidae</taxon>
        <taxon>Lingula</taxon>
    </lineage>
</organism>
<feature type="compositionally biased region" description="Basic and acidic residues" evidence="6">
    <location>
        <begin position="262"/>
        <end position="279"/>
    </location>
</feature>
<dbReference type="CDD" id="cd00191">
    <property type="entry name" value="TY"/>
    <property type="match status" value="3"/>
</dbReference>
<dbReference type="InParanoid" id="A0A1S3JDT3"/>
<dbReference type="GO" id="GO:0005615">
    <property type="term" value="C:extracellular space"/>
    <property type="evidence" value="ECO:0007669"/>
    <property type="project" value="TreeGrafter"/>
</dbReference>
<dbReference type="OrthoDB" id="6282214at2759"/>
<evidence type="ECO:0000313" key="10">
    <source>
        <dbReference type="Proteomes" id="UP000085678"/>
    </source>
</evidence>
<keyword evidence="4 5" id="KW-1015">Disulfide bond</keyword>
<evidence type="ECO:0000256" key="7">
    <source>
        <dbReference type="SAM" id="Phobius"/>
    </source>
</evidence>
<dbReference type="SMART" id="SM00211">
    <property type="entry name" value="TY"/>
    <property type="match status" value="3"/>
</dbReference>
<feature type="compositionally biased region" description="Acidic residues" evidence="6">
    <location>
        <begin position="696"/>
        <end position="734"/>
    </location>
</feature>
<dbReference type="GO" id="GO:0007160">
    <property type="term" value="P:cell-matrix adhesion"/>
    <property type="evidence" value="ECO:0007669"/>
    <property type="project" value="TreeGrafter"/>
</dbReference>
<feature type="compositionally biased region" description="Basic and acidic residues" evidence="6">
    <location>
        <begin position="769"/>
        <end position="782"/>
    </location>
</feature>
<feature type="region of interest" description="Disordered" evidence="6">
    <location>
        <begin position="1106"/>
        <end position="1136"/>
    </location>
</feature>
<sequence>MLQCVSAVALMVTAVSIVTSGEDIEKKGINVTLADDTEQEILDDSALLFKNGRLQINGSCKQAMFQAAMALFFKPDAIIHMPSCLGHDKWYRRQCVDSLGICWCATPQGTPIAGSQKRGTSCSAKPEPVDPVCPNDQNTHRCNFLTCTMTMCPATGTNCHVNPCGGCKREYIKNHMKTEYDCFKGFSTCGKKMLEVLNSHTSQEKMKVISRLVALHLIFGMGNLAGKCREDQVGNRHPQTDGVNRRPPMDRVTVNPGMSRHPPMDKVTVDPRVSRRPPMDRVTVNPRVSRQPLSRRPSMDRVTVDPGVSRQPLSRRPSMDRVTVDPGVSRQPLNRGPSMDRVTVHPGVSRQPPSRRPPMDRVTVDPGISRQPVLDGPRFTRRLPTRFSLAPPAFEGSSFKADVPQSEDTDRPPLSVCNPDQATLTSMEWFLLFKKISDQLANINETWSKVLLSPLLNNTNRVFSQTALSVWFNQQMTGFTLGASNVARMFLAKHIITMFMPTHSVTGKDLIPASGFRVCNAEGSFDNKQCSGVWCWCVNKEGRPTQGTLTTGHLECDASGDRVAYESDPLYKCKNGRIPAICSNSCVDASCPNYPAALCFADPCDNCKISFFVDKRSSLVCSSSFRHFVNVSSAQASSQSVWMKELIHRIMQIKTLKRMTLDEMADNIDTGRNVGGSGYMEDEEMVKMMAKGWTTDWEEDGGEDDQGENENGEKEVGEDDGEKELGEDVADDGEKEWGKDDGGEKEFGEDVADDREKEWGKNDDDDGEKEMVEDGEEKGPQLKHVDCKAYDLQDQGQSEVPLKACPYNVCMNVTCDKYPEAICLPDPQTCQPKYYDIVTRMEIQCNKIYPVCQRQRAVAVMTALVGGRVQLLACTKRGTFKVTQCNNKKCWCVNEEGKKISHGKKCGMMRKSIAVRIQFELQASPGMTSASITGLTSALRGFLMHDLDLKNAQIKDLTISVKPNSKLLHVQLTVLRDGSSDMSAISYYLRGKISSGDFYLNFDNHQLMAAPGSMSAQMEYRAPGRTKIAMSTTGADGGKMIKMVIPVVVCVVFALVGSVVGFCMYQQKRQRTKEKLDKDSIAPSDSGYDQTLEFDNALFEHDSKHYQTLREEPTSPAPEDEPGAPVVAPKSEVSYL</sequence>
<protein>
    <submittedName>
        <fullName evidence="11">Uncharacterized protein LOC106172413</fullName>
    </submittedName>
</protein>
<evidence type="ECO:0000256" key="1">
    <source>
        <dbReference type="ARBA" id="ARBA00004613"/>
    </source>
</evidence>
<dbReference type="GO" id="GO:0005604">
    <property type="term" value="C:basement membrane"/>
    <property type="evidence" value="ECO:0007669"/>
    <property type="project" value="TreeGrafter"/>
</dbReference>
<dbReference type="InterPro" id="IPR036857">
    <property type="entry name" value="Thyroglobulin_1_sf"/>
</dbReference>
<dbReference type="STRING" id="7574.A0A1S3JDT3"/>
<dbReference type="AlphaFoldDB" id="A0A1S3JDT3"/>
<evidence type="ECO:0000256" key="4">
    <source>
        <dbReference type="ARBA" id="ARBA00023157"/>
    </source>
</evidence>
<dbReference type="InterPro" id="IPR051950">
    <property type="entry name" value="Dev_reg/Prot_inhib"/>
</dbReference>
<feature type="domain" description="Thyroglobulin type-1" evidence="9">
    <location>
        <begin position="57"/>
        <end position="133"/>
    </location>
</feature>
<dbReference type="GeneID" id="106172413"/>
<keyword evidence="2" id="KW-0964">Secreted</keyword>
<evidence type="ECO:0000259" key="9">
    <source>
        <dbReference type="PROSITE" id="PS51162"/>
    </source>
</evidence>
<feature type="compositionally biased region" description="Basic and acidic residues" evidence="6">
    <location>
        <begin position="735"/>
        <end position="762"/>
    </location>
</feature>
<keyword evidence="8" id="KW-0732">Signal</keyword>
<name>A0A1S3JDT3_LINAN</name>
<feature type="region of interest" description="Disordered" evidence="6">
    <location>
        <begin position="230"/>
        <end position="377"/>
    </location>
</feature>
<reference evidence="11" key="1">
    <citation type="submission" date="2025-08" db="UniProtKB">
        <authorList>
            <consortium name="RefSeq"/>
        </authorList>
    </citation>
    <scope>IDENTIFICATION</scope>
    <source>
        <tissue evidence="11">Gonads</tissue>
    </source>
</reference>
<dbReference type="PANTHER" id="PTHR12352">
    <property type="entry name" value="SECRETED MODULAR CALCIUM-BINDING PROTEIN"/>
    <property type="match status" value="1"/>
</dbReference>
<dbReference type="PROSITE" id="PS51162">
    <property type="entry name" value="THYROGLOBULIN_1_2"/>
    <property type="match status" value="3"/>
</dbReference>
<evidence type="ECO:0000313" key="11">
    <source>
        <dbReference type="RefSeq" id="XP_013408570.1"/>
    </source>
</evidence>
<dbReference type="SUPFAM" id="SSF57610">
    <property type="entry name" value="Thyroglobulin type-1 domain"/>
    <property type="match status" value="3"/>
</dbReference>
<keyword evidence="3" id="KW-0677">Repeat</keyword>
<dbReference type="Gene3D" id="4.10.800.10">
    <property type="entry name" value="Thyroglobulin type-1"/>
    <property type="match status" value="3"/>
</dbReference>
<comment type="subcellular location">
    <subcellularLocation>
        <location evidence="1">Secreted</location>
    </subcellularLocation>
</comment>
<gene>
    <name evidence="11" type="primary">LOC106172413</name>
</gene>
<evidence type="ECO:0000256" key="8">
    <source>
        <dbReference type="SAM" id="SignalP"/>
    </source>
</evidence>
<keyword evidence="7" id="KW-1133">Transmembrane helix</keyword>
<feature type="signal peptide" evidence="8">
    <location>
        <begin position="1"/>
        <end position="21"/>
    </location>
</feature>
<feature type="region of interest" description="Disordered" evidence="6">
    <location>
        <begin position="390"/>
        <end position="416"/>
    </location>
</feature>
<dbReference type="RefSeq" id="XP_013408570.1">
    <property type="nucleotide sequence ID" value="XM_013553116.1"/>
</dbReference>
<dbReference type="PANTHER" id="PTHR12352:SF3">
    <property type="entry name" value="NIDOGEN-2"/>
    <property type="match status" value="1"/>
</dbReference>
<feature type="chain" id="PRO_5010215533" evidence="8">
    <location>
        <begin position="22"/>
        <end position="1136"/>
    </location>
</feature>
<evidence type="ECO:0000256" key="2">
    <source>
        <dbReference type="ARBA" id="ARBA00022525"/>
    </source>
</evidence>
<comment type="caution">
    <text evidence="5">Lacks conserved residue(s) required for the propagation of feature annotation.</text>
</comment>
<dbReference type="InterPro" id="IPR000716">
    <property type="entry name" value="Thyroglobulin_1"/>
</dbReference>
<dbReference type="KEGG" id="lak:106172413"/>
<feature type="domain" description="Thyroglobulin type-1" evidence="9">
    <location>
        <begin position="519"/>
        <end position="556"/>
    </location>
</feature>
<keyword evidence="10" id="KW-1185">Reference proteome</keyword>
<feature type="domain" description="Thyroglobulin type-1" evidence="9">
    <location>
        <begin position="849"/>
        <end position="915"/>
    </location>
</feature>
<dbReference type="Pfam" id="PF00086">
    <property type="entry name" value="Thyroglobulin_1"/>
    <property type="match status" value="3"/>
</dbReference>
<accession>A0A1S3JDT3</accession>
<feature type="transmembrane region" description="Helical" evidence="7">
    <location>
        <begin position="1043"/>
        <end position="1065"/>
    </location>
</feature>
<evidence type="ECO:0000256" key="6">
    <source>
        <dbReference type="SAM" id="MobiDB-lite"/>
    </source>
</evidence>
<proteinExistence type="predicted"/>
<feature type="disulfide bond" evidence="5">
    <location>
        <begin position="95"/>
        <end position="102"/>
    </location>
</feature>
<feature type="region of interest" description="Disordered" evidence="6">
    <location>
        <begin position="696"/>
        <end position="782"/>
    </location>
</feature>
<evidence type="ECO:0000256" key="3">
    <source>
        <dbReference type="ARBA" id="ARBA00022737"/>
    </source>
</evidence>
<keyword evidence="7" id="KW-0812">Transmembrane</keyword>